<dbReference type="PANTHER" id="PTHR10098">
    <property type="entry name" value="RAPSYN-RELATED"/>
    <property type="match status" value="1"/>
</dbReference>
<dbReference type="Pfam" id="PF12770">
    <property type="entry name" value="CHAT"/>
    <property type="match status" value="1"/>
</dbReference>
<sequence>MANQFRKSRRFLVVLFLVSFTCSWYFGLQISATAQIPNASYIVQQGVERYQAGDLTGAIEVWETALKSYQQNNSAQAAIVRENLARVHQQLGKPSQAISYWNQVIAYYRQVGNLQQVGRSLTEQAQAYNSLGQTKSAIALLCNPDFHNNCHTNSALQIARATSDSIGEVAALGSLGDAMRLRGDYESAIKNLDPSLALAKKLNNSTLLTSVLNSLGNAQISLALVKYRQANSAVQRGDSQEAEKLQKRAKLEDDLALSYLSESRKIARSQKDMASEMRSLLAIIPIYYRNNGIDAASSLQQATKLLDTLPDSRGRVYATIELVSLLQPNKILTPTECLAPSVLPQAESLLNQAVSVAQRLQDYRAESFALGELGHIYECRNKYPQALDITSRAKLAAQQDLKAQDSLYLWEWQTGRILKAQGKTSEAISAYEQAINTLESIRSDILTANRDIQFDFRDTIEPIYRDLVALRLNNEQPVQTASKSLISKSKDNFRFILKTIDSLKLAELQNFFGNDCIITAVPQAVDTTSNSTTAFLNTIVLSDKTAVILSLPKGERKLSWISINRQELVNKINEFRRGLERFRDDYDTTLAQEIYNWLIRPFAKDLSGIKTLVFIQDGILRSVPMAALYDGEKKQYLIQQYAIATTPSLNLTDTRPLNQERLRVLALGLSQAATVDGKTFPPLSNVDQEITEVTQKMKGKKLLNHEFTISGLKKELSQTVYPVIHIATHGEFGSEPQDTFIVTGNNEKLTFTELERQIRSVTRSQLELLTLTACETAVGDERSTLGLAGVAVQAGARSALASLWAINDASTVQIVTDFYSKLLSERNVTKAQALQAAQTALIEDKQYSHPYYWSGFILIGNWL</sequence>
<evidence type="ECO:0000313" key="2">
    <source>
        <dbReference type="EMBL" id="MBD2776906.1"/>
    </source>
</evidence>
<keyword evidence="3" id="KW-1185">Reference proteome</keyword>
<name>A0A8J6XPI5_9CYAN</name>
<dbReference type="RefSeq" id="WP_190835976.1">
    <property type="nucleotide sequence ID" value="NZ_CAWPPI010000099.1"/>
</dbReference>
<feature type="domain" description="CHAT" evidence="1">
    <location>
        <begin position="590"/>
        <end position="861"/>
    </location>
</feature>
<dbReference type="Proteomes" id="UP000629098">
    <property type="component" value="Unassembled WGS sequence"/>
</dbReference>
<evidence type="ECO:0000259" key="1">
    <source>
        <dbReference type="Pfam" id="PF12770"/>
    </source>
</evidence>
<evidence type="ECO:0000313" key="3">
    <source>
        <dbReference type="Proteomes" id="UP000629098"/>
    </source>
</evidence>
<dbReference type="InterPro" id="IPR019734">
    <property type="entry name" value="TPR_rpt"/>
</dbReference>
<dbReference type="AlphaFoldDB" id="A0A8J6XPI5"/>
<gene>
    <name evidence="2" type="ORF">ICL16_33865</name>
</gene>
<dbReference type="InterPro" id="IPR024983">
    <property type="entry name" value="CHAT_dom"/>
</dbReference>
<organism evidence="2 3">
    <name type="scientific">Iningainema tapete BLCC-T55</name>
    <dbReference type="NCBI Taxonomy" id="2748662"/>
    <lineage>
        <taxon>Bacteria</taxon>
        <taxon>Bacillati</taxon>
        <taxon>Cyanobacteriota</taxon>
        <taxon>Cyanophyceae</taxon>
        <taxon>Nostocales</taxon>
        <taxon>Scytonemataceae</taxon>
        <taxon>Iningainema tapete</taxon>
    </lineage>
</organism>
<dbReference type="SUPFAM" id="SSF48452">
    <property type="entry name" value="TPR-like"/>
    <property type="match status" value="3"/>
</dbReference>
<reference evidence="2" key="1">
    <citation type="submission" date="2020-09" db="EMBL/GenBank/DDBJ databases">
        <title>Iningainema tapete sp. nov. (Scytonemataceae, Cyanobacteria) from greenhouses in central Florida (USA) produces two types of nodularin with biosynthetic potential for microcystin-LR and anabaenopeptins.</title>
        <authorList>
            <person name="Berthold D.E."/>
            <person name="Lefler F.W."/>
            <person name="Huang I.-S."/>
            <person name="Abdulla H."/>
            <person name="Zimba P.V."/>
            <person name="Laughinghouse H.D. IV."/>
        </authorList>
    </citation>
    <scope>NUCLEOTIDE SEQUENCE</scope>
    <source>
        <strain evidence="2">BLCCT55</strain>
    </source>
</reference>
<comment type="caution">
    <text evidence="2">The sequence shown here is derived from an EMBL/GenBank/DDBJ whole genome shotgun (WGS) entry which is preliminary data.</text>
</comment>
<accession>A0A8J6XPI5</accession>
<dbReference type="EMBL" id="JACXAE010000099">
    <property type="protein sequence ID" value="MBD2776906.1"/>
    <property type="molecule type" value="Genomic_DNA"/>
</dbReference>
<protein>
    <submittedName>
        <fullName evidence="2">CHAT domain-containing protein</fullName>
    </submittedName>
</protein>
<dbReference type="Gene3D" id="1.25.40.10">
    <property type="entry name" value="Tetratricopeptide repeat domain"/>
    <property type="match status" value="3"/>
</dbReference>
<proteinExistence type="predicted"/>
<dbReference type="InterPro" id="IPR011990">
    <property type="entry name" value="TPR-like_helical_dom_sf"/>
</dbReference>
<dbReference type="SMART" id="SM00028">
    <property type="entry name" value="TPR"/>
    <property type="match status" value="5"/>
</dbReference>